<reference evidence="3" key="1">
    <citation type="submission" date="2022-12" db="EMBL/GenBank/DDBJ databases">
        <title>Draft genome assemblies for two species of Escallonia (Escalloniales).</title>
        <authorList>
            <person name="Chanderbali A."/>
            <person name="Dervinis C."/>
            <person name="Anghel I."/>
            <person name="Soltis D."/>
            <person name="Soltis P."/>
            <person name="Zapata F."/>
        </authorList>
    </citation>
    <scope>NUCLEOTIDE SEQUENCE</scope>
    <source>
        <strain evidence="3">UCBG92.1500</strain>
        <tissue evidence="3">Leaf</tissue>
    </source>
</reference>
<dbReference type="SUPFAM" id="SSF50129">
    <property type="entry name" value="GroES-like"/>
    <property type="match status" value="1"/>
</dbReference>
<dbReference type="Proteomes" id="UP001187471">
    <property type="component" value="Unassembled WGS sequence"/>
</dbReference>
<dbReference type="EMBL" id="JAVXUO010003023">
    <property type="protein sequence ID" value="KAK2967377.1"/>
    <property type="molecule type" value="Genomic_DNA"/>
</dbReference>
<dbReference type="PANTHER" id="PTHR43205:SF7">
    <property type="entry name" value="PROSTAGLANDIN REDUCTASE 1"/>
    <property type="match status" value="1"/>
</dbReference>
<evidence type="ECO:0000259" key="2">
    <source>
        <dbReference type="Pfam" id="PF16884"/>
    </source>
</evidence>
<gene>
    <name evidence="3" type="ORF">RJ640_016851</name>
</gene>
<sequence>MGERELEVRNKQVILKHYVAGSPKESDFHIKTDATFTLKLPQGSNGVLVKNLYLSCDPYMRLLMQEIKGPSVFSSYSTGSYSHPLP</sequence>
<dbReference type="Gene3D" id="3.90.180.10">
    <property type="entry name" value="Medium-chain alcohol dehydrogenases, catalytic domain"/>
    <property type="match status" value="1"/>
</dbReference>
<proteinExistence type="predicted"/>
<protein>
    <recommendedName>
        <fullName evidence="2">Oxidoreductase N-terminal domain-containing protein</fullName>
    </recommendedName>
</protein>
<name>A0AA88QFI6_9ASTE</name>
<evidence type="ECO:0000313" key="4">
    <source>
        <dbReference type="Proteomes" id="UP001187471"/>
    </source>
</evidence>
<evidence type="ECO:0000256" key="1">
    <source>
        <dbReference type="ARBA" id="ARBA00023002"/>
    </source>
</evidence>
<dbReference type="PANTHER" id="PTHR43205">
    <property type="entry name" value="PROSTAGLANDIN REDUCTASE"/>
    <property type="match status" value="1"/>
</dbReference>
<feature type="domain" description="Oxidoreductase N-terminal" evidence="2">
    <location>
        <begin position="11"/>
        <end position="69"/>
    </location>
</feature>
<organism evidence="3 4">
    <name type="scientific">Escallonia rubra</name>
    <dbReference type="NCBI Taxonomy" id="112253"/>
    <lineage>
        <taxon>Eukaryota</taxon>
        <taxon>Viridiplantae</taxon>
        <taxon>Streptophyta</taxon>
        <taxon>Embryophyta</taxon>
        <taxon>Tracheophyta</taxon>
        <taxon>Spermatophyta</taxon>
        <taxon>Magnoliopsida</taxon>
        <taxon>eudicotyledons</taxon>
        <taxon>Gunneridae</taxon>
        <taxon>Pentapetalae</taxon>
        <taxon>asterids</taxon>
        <taxon>campanulids</taxon>
        <taxon>Escalloniales</taxon>
        <taxon>Escalloniaceae</taxon>
        <taxon>Escallonia</taxon>
    </lineage>
</organism>
<dbReference type="InterPro" id="IPR045010">
    <property type="entry name" value="MDR_fam"/>
</dbReference>
<dbReference type="InterPro" id="IPR041694">
    <property type="entry name" value="ADH_N_2"/>
</dbReference>
<accession>A0AA88QFI6</accession>
<dbReference type="AlphaFoldDB" id="A0AA88QFI6"/>
<dbReference type="Pfam" id="PF16884">
    <property type="entry name" value="ADH_N_2"/>
    <property type="match status" value="1"/>
</dbReference>
<dbReference type="InterPro" id="IPR011032">
    <property type="entry name" value="GroES-like_sf"/>
</dbReference>
<keyword evidence="1" id="KW-0560">Oxidoreductase</keyword>
<dbReference type="GO" id="GO:0032440">
    <property type="term" value="F:2-alkenal reductase [NAD(P)H] activity"/>
    <property type="evidence" value="ECO:0007669"/>
    <property type="project" value="TreeGrafter"/>
</dbReference>
<comment type="caution">
    <text evidence="3">The sequence shown here is derived from an EMBL/GenBank/DDBJ whole genome shotgun (WGS) entry which is preliminary data.</text>
</comment>
<evidence type="ECO:0000313" key="3">
    <source>
        <dbReference type="EMBL" id="KAK2967377.1"/>
    </source>
</evidence>
<keyword evidence="4" id="KW-1185">Reference proteome</keyword>